<evidence type="ECO:0000313" key="2">
    <source>
        <dbReference type="EMBL" id="CAF9916649.1"/>
    </source>
</evidence>
<dbReference type="Proteomes" id="UP000664534">
    <property type="component" value="Unassembled WGS sequence"/>
</dbReference>
<evidence type="ECO:0000259" key="1">
    <source>
        <dbReference type="Pfam" id="PF03992"/>
    </source>
</evidence>
<sequence length="215" mass="23668">MAPATELATFPIASGAAVEDGDSAAGKVWQSTLDTVSQQDGFQRLYWGREVEDPSVLQLFVDWDSLDHHKRFRESATYGPFAKHLMTIVDGPLTMNHANLTPHPPTAAVGAAAPVTEVLTIYFEKVDDGFEGKWNEVVKACSDHAEGFKAGAGGWVVEDVEYEGKKRKAYVGLIGWESVEAHHAFRGTEAFKNNIRLLTEGTLGREVHHTEFVQK</sequence>
<evidence type="ECO:0000313" key="3">
    <source>
        <dbReference type="Proteomes" id="UP000664534"/>
    </source>
</evidence>
<reference evidence="2" key="1">
    <citation type="submission" date="2021-03" db="EMBL/GenBank/DDBJ databases">
        <authorList>
            <person name="Tagirdzhanova G."/>
        </authorList>
    </citation>
    <scope>NUCLEOTIDE SEQUENCE</scope>
</reference>
<keyword evidence="3" id="KW-1185">Reference proteome</keyword>
<accession>A0A8H3F420</accession>
<feature type="domain" description="ABM" evidence="1">
    <location>
        <begin position="26"/>
        <end position="81"/>
    </location>
</feature>
<proteinExistence type="predicted"/>
<dbReference type="SUPFAM" id="SSF54909">
    <property type="entry name" value="Dimeric alpha+beta barrel"/>
    <property type="match status" value="2"/>
</dbReference>
<comment type="caution">
    <text evidence="2">The sequence shown here is derived from an EMBL/GenBank/DDBJ whole genome shotgun (WGS) entry which is preliminary data.</text>
</comment>
<dbReference type="InterPro" id="IPR011008">
    <property type="entry name" value="Dimeric_a/b-barrel"/>
</dbReference>
<dbReference type="InterPro" id="IPR007138">
    <property type="entry name" value="ABM_dom"/>
</dbReference>
<dbReference type="Gene3D" id="3.30.70.100">
    <property type="match status" value="2"/>
</dbReference>
<organism evidence="2 3">
    <name type="scientific">Imshaugia aleurites</name>
    <dbReference type="NCBI Taxonomy" id="172621"/>
    <lineage>
        <taxon>Eukaryota</taxon>
        <taxon>Fungi</taxon>
        <taxon>Dikarya</taxon>
        <taxon>Ascomycota</taxon>
        <taxon>Pezizomycotina</taxon>
        <taxon>Lecanoromycetes</taxon>
        <taxon>OSLEUM clade</taxon>
        <taxon>Lecanoromycetidae</taxon>
        <taxon>Lecanorales</taxon>
        <taxon>Lecanorineae</taxon>
        <taxon>Parmeliaceae</taxon>
        <taxon>Imshaugia</taxon>
    </lineage>
</organism>
<dbReference type="AlphaFoldDB" id="A0A8H3F420"/>
<dbReference type="Pfam" id="PF03992">
    <property type="entry name" value="ABM"/>
    <property type="match status" value="1"/>
</dbReference>
<gene>
    <name evidence="2" type="ORF">IMSHALPRED_003256</name>
</gene>
<dbReference type="OrthoDB" id="3830579at2759"/>
<protein>
    <recommendedName>
        <fullName evidence="1">ABM domain-containing protein</fullName>
    </recommendedName>
</protein>
<name>A0A8H3F420_9LECA</name>
<dbReference type="EMBL" id="CAJPDT010000017">
    <property type="protein sequence ID" value="CAF9916649.1"/>
    <property type="molecule type" value="Genomic_DNA"/>
</dbReference>